<dbReference type="AlphaFoldDB" id="A0A381NCI0"/>
<feature type="transmembrane region" description="Helical" evidence="1">
    <location>
        <begin position="80"/>
        <end position="98"/>
    </location>
</feature>
<accession>A0A381NCI0</accession>
<keyword evidence="1" id="KW-0472">Membrane</keyword>
<evidence type="ECO:0008006" key="3">
    <source>
        <dbReference type="Google" id="ProtNLM"/>
    </source>
</evidence>
<organism evidence="2">
    <name type="scientific">marine metagenome</name>
    <dbReference type="NCBI Taxonomy" id="408172"/>
    <lineage>
        <taxon>unclassified sequences</taxon>
        <taxon>metagenomes</taxon>
        <taxon>ecological metagenomes</taxon>
    </lineage>
</organism>
<name>A0A381NCI0_9ZZZZ</name>
<protein>
    <recommendedName>
        <fullName evidence="3">Holin-X, holin superfamily III</fullName>
    </recommendedName>
</protein>
<proteinExistence type="predicted"/>
<keyword evidence="1" id="KW-1133">Transmembrane helix</keyword>
<feature type="transmembrane region" description="Helical" evidence="1">
    <location>
        <begin position="45"/>
        <end position="68"/>
    </location>
</feature>
<sequence length="106" mass="11092">MADAGTPSSDEEPRDLASRATDRIVDAVGTVRSRTTEPLLTATRAIVLGTFIAIAGTAVLALVGIGLFRLLDTALPGESWSAHLVLGAAFVTAGAWLWSRRTRSAD</sequence>
<keyword evidence="1" id="KW-0812">Transmembrane</keyword>
<gene>
    <name evidence="2" type="ORF">METZ01_LOCUS5013</name>
</gene>
<dbReference type="EMBL" id="UINC01000259">
    <property type="protein sequence ID" value="SUZ52159.1"/>
    <property type="molecule type" value="Genomic_DNA"/>
</dbReference>
<reference evidence="2" key="1">
    <citation type="submission" date="2018-05" db="EMBL/GenBank/DDBJ databases">
        <authorList>
            <person name="Lanie J.A."/>
            <person name="Ng W.-L."/>
            <person name="Kazmierczak K.M."/>
            <person name="Andrzejewski T.M."/>
            <person name="Davidsen T.M."/>
            <person name="Wayne K.J."/>
            <person name="Tettelin H."/>
            <person name="Glass J.I."/>
            <person name="Rusch D."/>
            <person name="Podicherti R."/>
            <person name="Tsui H.-C.T."/>
            <person name="Winkler M.E."/>
        </authorList>
    </citation>
    <scope>NUCLEOTIDE SEQUENCE</scope>
</reference>
<evidence type="ECO:0000313" key="2">
    <source>
        <dbReference type="EMBL" id="SUZ52159.1"/>
    </source>
</evidence>
<evidence type="ECO:0000256" key="1">
    <source>
        <dbReference type="SAM" id="Phobius"/>
    </source>
</evidence>